<dbReference type="EMBL" id="CP115174">
    <property type="protein sequence ID" value="WBO22494.1"/>
    <property type="molecule type" value="Genomic_DNA"/>
</dbReference>
<comment type="similarity">
    <text evidence="7">Belongs to the KAE1 / TsaD family.</text>
</comment>
<keyword evidence="2 7" id="KW-0819">tRNA processing</keyword>
<dbReference type="RefSeq" id="WP_270077137.1">
    <property type="nucleotide sequence ID" value="NZ_CP115174.1"/>
</dbReference>
<dbReference type="SUPFAM" id="SSF53067">
    <property type="entry name" value="Actin-like ATPase domain"/>
    <property type="match status" value="1"/>
</dbReference>
<keyword evidence="7" id="KW-0963">Cytoplasm</keyword>
<feature type="binding site" evidence="7">
    <location>
        <position position="275"/>
    </location>
    <ligand>
        <name>substrate</name>
    </ligand>
</feature>
<dbReference type="PRINTS" id="PR00789">
    <property type="entry name" value="OSIALOPTASE"/>
</dbReference>
<comment type="function">
    <text evidence="7">Required for the formation of a threonylcarbamoyl group on adenosine at position 37 (t(6)A37) in tRNAs that read codons beginning with adenine. Is involved in the transfer of the threonylcarbamoyl moiety of threonylcarbamoyl-AMP (TC-AMP) to the N6 group of A37, together with TsaE and TsaB. TsaD likely plays a direct catalytic role in this reaction.</text>
</comment>
<evidence type="ECO:0000259" key="8">
    <source>
        <dbReference type="Pfam" id="PF00814"/>
    </source>
</evidence>
<evidence type="ECO:0000256" key="3">
    <source>
        <dbReference type="ARBA" id="ARBA00022723"/>
    </source>
</evidence>
<feature type="binding site" evidence="7">
    <location>
        <position position="120"/>
    </location>
    <ligand>
        <name>Fe cation</name>
        <dbReference type="ChEBI" id="CHEBI:24875"/>
    </ligand>
</feature>
<keyword evidence="10" id="KW-1185">Reference proteome</keyword>
<evidence type="ECO:0000313" key="9">
    <source>
        <dbReference type="EMBL" id="WBO22494.1"/>
    </source>
</evidence>
<evidence type="ECO:0000256" key="6">
    <source>
        <dbReference type="ARBA" id="ARBA00048117"/>
    </source>
</evidence>
<evidence type="ECO:0000256" key="5">
    <source>
        <dbReference type="ARBA" id="ARBA00023315"/>
    </source>
</evidence>
<feature type="domain" description="Gcp-like" evidence="8">
    <location>
        <begin position="29"/>
        <end position="310"/>
    </location>
</feature>
<dbReference type="HAMAP" id="MF_01445">
    <property type="entry name" value="TsaD"/>
    <property type="match status" value="1"/>
</dbReference>
<feature type="binding site" evidence="7">
    <location>
        <position position="303"/>
    </location>
    <ligand>
        <name>Fe cation</name>
        <dbReference type="ChEBI" id="CHEBI:24875"/>
    </ligand>
</feature>
<name>A0ABY7NLU3_9SPHN</name>
<comment type="catalytic activity">
    <reaction evidence="6 7">
        <text>L-threonylcarbamoyladenylate + adenosine(37) in tRNA = N(6)-L-threonylcarbamoyladenosine(37) in tRNA + AMP + H(+)</text>
        <dbReference type="Rhea" id="RHEA:37059"/>
        <dbReference type="Rhea" id="RHEA-COMP:10162"/>
        <dbReference type="Rhea" id="RHEA-COMP:10163"/>
        <dbReference type="ChEBI" id="CHEBI:15378"/>
        <dbReference type="ChEBI" id="CHEBI:73682"/>
        <dbReference type="ChEBI" id="CHEBI:74411"/>
        <dbReference type="ChEBI" id="CHEBI:74418"/>
        <dbReference type="ChEBI" id="CHEBI:456215"/>
        <dbReference type="EC" id="2.3.1.234"/>
    </reaction>
</comment>
<dbReference type="EC" id="2.3.1.234" evidence="7"/>
<feature type="binding site" evidence="7">
    <location>
        <position position="116"/>
    </location>
    <ligand>
        <name>Fe cation</name>
        <dbReference type="ChEBI" id="CHEBI:24875"/>
    </ligand>
</feature>
<organism evidence="9 10">
    <name type="scientific">Sphingomonas abietis</name>
    <dbReference type="NCBI Taxonomy" id="3012344"/>
    <lineage>
        <taxon>Bacteria</taxon>
        <taxon>Pseudomonadati</taxon>
        <taxon>Pseudomonadota</taxon>
        <taxon>Alphaproteobacteria</taxon>
        <taxon>Sphingomonadales</taxon>
        <taxon>Sphingomonadaceae</taxon>
        <taxon>Sphingomonas</taxon>
    </lineage>
</organism>
<evidence type="ECO:0000313" key="10">
    <source>
        <dbReference type="Proteomes" id="UP001210865"/>
    </source>
</evidence>
<feature type="binding site" evidence="7">
    <location>
        <position position="172"/>
    </location>
    <ligand>
        <name>substrate</name>
    </ligand>
</feature>
<keyword evidence="5 7" id="KW-0012">Acyltransferase</keyword>
<dbReference type="PANTHER" id="PTHR11735:SF6">
    <property type="entry name" value="TRNA N6-ADENOSINE THREONYLCARBAMOYLTRANSFERASE, MITOCHONDRIAL"/>
    <property type="match status" value="1"/>
</dbReference>
<reference evidence="9 10" key="1">
    <citation type="submission" date="2022-12" db="EMBL/GenBank/DDBJ databases">
        <title>Sphingomonas abieness sp. nov., an endophytic bacterium isolated from Abies koreana.</title>
        <authorList>
            <person name="Jiang L."/>
            <person name="Lee J."/>
        </authorList>
    </citation>
    <scope>NUCLEOTIDE SEQUENCE [LARGE SCALE GENOMIC DNA]</scope>
    <source>
        <strain evidence="10">PAMB 00755</strain>
    </source>
</reference>
<dbReference type="CDD" id="cd24133">
    <property type="entry name" value="ASKHA_NBD_TsaD_bac"/>
    <property type="match status" value="1"/>
</dbReference>
<dbReference type="Proteomes" id="UP001210865">
    <property type="component" value="Chromosome"/>
</dbReference>
<comment type="cofactor">
    <cofactor evidence="7">
        <name>Fe(2+)</name>
        <dbReference type="ChEBI" id="CHEBI:29033"/>
    </cofactor>
    <text evidence="7">Binds 1 Fe(2+) ion per subunit.</text>
</comment>
<dbReference type="InterPro" id="IPR043129">
    <property type="entry name" value="ATPase_NBD"/>
</dbReference>
<dbReference type="NCBIfam" id="TIGR00329">
    <property type="entry name" value="gcp_kae1"/>
    <property type="match status" value="1"/>
</dbReference>
<keyword evidence="3 7" id="KW-0479">Metal-binding</keyword>
<comment type="subcellular location">
    <subcellularLocation>
        <location evidence="7">Cytoplasm</location>
    </subcellularLocation>
</comment>
<dbReference type="InterPro" id="IPR017861">
    <property type="entry name" value="KAE1/TsaD"/>
</dbReference>
<gene>
    <name evidence="7 9" type="primary">tsaD</name>
    <name evidence="9" type="ORF">PBT88_20565</name>
</gene>
<dbReference type="Pfam" id="PF00814">
    <property type="entry name" value="TsaD"/>
    <property type="match status" value="1"/>
</dbReference>
<dbReference type="PANTHER" id="PTHR11735">
    <property type="entry name" value="TRNA N6-ADENOSINE THREONYLCARBAMOYLTRANSFERASE"/>
    <property type="match status" value="1"/>
</dbReference>
<proteinExistence type="inferred from homology"/>
<evidence type="ECO:0000256" key="1">
    <source>
        <dbReference type="ARBA" id="ARBA00022679"/>
    </source>
</evidence>
<protein>
    <recommendedName>
        <fullName evidence="7">tRNA N6-adenosine threonylcarbamoyltransferase</fullName>
        <ecNumber evidence="7">2.3.1.234</ecNumber>
    </recommendedName>
    <alternativeName>
        <fullName evidence="7">N6-L-threonylcarbamoyladenine synthase</fullName>
        <shortName evidence="7">t(6)A synthase</shortName>
    </alternativeName>
    <alternativeName>
        <fullName evidence="7">t(6)A37 threonylcarbamoyladenosine biosynthesis protein TsaD</fullName>
    </alternativeName>
    <alternativeName>
        <fullName evidence="7">tRNA threonylcarbamoyladenosine biosynthesis protein TsaD</fullName>
    </alternativeName>
</protein>
<dbReference type="InterPro" id="IPR022450">
    <property type="entry name" value="TsaD"/>
</dbReference>
<dbReference type="NCBIfam" id="TIGR03723">
    <property type="entry name" value="T6A_TsaD_YgjD"/>
    <property type="match status" value="1"/>
</dbReference>
<evidence type="ECO:0000256" key="7">
    <source>
        <dbReference type="HAMAP-Rule" id="MF_01445"/>
    </source>
</evidence>
<sequence>MPAPAPLILGIESSCDETAAALVDGDRRILAHRLAGQEAAHRPFGGVVPEIAARAHIEVLGPLIEGALADAGKTLADVDAIAATAGPGLIGGVMVGLLMAKGIALSAGKPLVAVNHLEGHALSPRLADPALRFPYLLLLVSGGHCQLLFVEGVGRYRRLATTIDDASGEAFDKTAKLLGLGFPGGPAVERAAALGDPKAVPLPRPLLGSAEPHFSFAGLKSAVLRARDAGIHTPEDIAASFQQAVVDCLLDRTRRGITRAPGATALVVAGGVAANQAVRGALEALAIEHGLPFSAPPLWLCTDNAAMIGWAGVERFAAGASDPLDTPARARWPLDPEAEKVRGAGVKA</sequence>
<feature type="binding site" evidence="7">
    <location>
        <position position="185"/>
    </location>
    <ligand>
        <name>substrate</name>
    </ligand>
</feature>
<dbReference type="GO" id="GO:0061711">
    <property type="term" value="F:tRNA N(6)-L-threonylcarbamoyladenine synthase activity"/>
    <property type="evidence" value="ECO:0007669"/>
    <property type="project" value="UniProtKB-EC"/>
</dbReference>
<dbReference type="InterPro" id="IPR000905">
    <property type="entry name" value="Gcp-like_dom"/>
</dbReference>
<keyword evidence="1 7" id="KW-0808">Transferase</keyword>
<feature type="binding site" evidence="7">
    <location>
        <position position="189"/>
    </location>
    <ligand>
        <name>substrate</name>
    </ligand>
</feature>
<keyword evidence="4 7" id="KW-0408">Iron</keyword>
<accession>A0ABY7NLU3</accession>
<feature type="binding site" evidence="7">
    <location>
        <begin position="139"/>
        <end position="143"/>
    </location>
    <ligand>
        <name>substrate</name>
    </ligand>
</feature>
<evidence type="ECO:0000256" key="2">
    <source>
        <dbReference type="ARBA" id="ARBA00022694"/>
    </source>
</evidence>
<evidence type="ECO:0000256" key="4">
    <source>
        <dbReference type="ARBA" id="ARBA00023004"/>
    </source>
</evidence>
<dbReference type="Gene3D" id="3.30.420.40">
    <property type="match status" value="2"/>
</dbReference>